<sequence>MSSGTPEFFRLFARATIALRHGRLESSPCKVVRLCGSLTSAPVSAGRPAPPEDSRGPFC</sequence>
<dbReference type="AlphaFoldDB" id="A0A0E9UVR1"/>
<accession>A0A0E9UVR1</accession>
<reference evidence="2" key="1">
    <citation type="submission" date="2014-11" db="EMBL/GenBank/DDBJ databases">
        <authorList>
            <person name="Amaro Gonzalez C."/>
        </authorList>
    </citation>
    <scope>NUCLEOTIDE SEQUENCE</scope>
</reference>
<dbReference type="EMBL" id="GBXM01039514">
    <property type="protein sequence ID" value="JAH69063.1"/>
    <property type="molecule type" value="Transcribed_RNA"/>
</dbReference>
<feature type="region of interest" description="Disordered" evidence="1">
    <location>
        <begin position="40"/>
        <end position="59"/>
    </location>
</feature>
<proteinExistence type="predicted"/>
<feature type="compositionally biased region" description="Basic and acidic residues" evidence="1">
    <location>
        <begin position="50"/>
        <end position="59"/>
    </location>
</feature>
<organism evidence="2">
    <name type="scientific">Anguilla anguilla</name>
    <name type="common">European freshwater eel</name>
    <name type="synonym">Muraena anguilla</name>
    <dbReference type="NCBI Taxonomy" id="7936"/>
    <lineage>
        <taxon>Eukaryota</taxon>
        <taxon>Metazoa</taxon>
        <taxon>Chordata</taxon>
        <taxon>Craniata</taxon>
        <taxon>Vertebrata</taxon>
        <taxon>Euteleostomi</taxon>
        <taxon>Actinopterygii</taxon>
        <taxon>Neopterygii</taxon>
        <taxon>Teleostei</taxon>
        <taxon>Anguilliformes</taxon>
        <taxon>Anguillidae</taxon>
        <taxon>Anguilla</taxon>
    </lineage>
</organism>
<name>A0A0E9UVR1_ANGAN</name>
<evidence type="ECO:0000313" key="2">
    <source>
        <dbReference type="EMBL" id="JAH69063.1"/>
    </source>
</evidence>
<reference evidence="2" key="2">
    <citation type="journal article" date="2015" name="Fish Shellfish Immunol.">
        <title>Early steps in the European eel (Anguilla anguilla)-Vibrio vulnificus interaction in the gills: Role of the RtxA13 toxin.</title>
        <authorList>
            <person name="Callol A."/>
            <person name="Pajuelo D."/>
            <person name="Ebbesson L."/>
            <person name="Teles M."/>
            <person name="MacKenzie S."/>
            <person name="Amaro C."/>
        </authorList>
    </citation>
    <scope>NUCLEOTIDE SEQUENCE</scope>
</reference>
<protein>
    <submittedName>
        <fullName evidence="2">Uncharacterized protein</fullName>
    </submittedName>
</protein>
<evidence type="ECO:0000256" key="1">
    <source>
        <dbReference type="SAM" id="MobiDB-lite"/>
    </source>
</evidence>